<feature type="transmembrane region" description="Helical" evidence="14">
    <location>
        <begin position="399"/>
        <end position="417"/>
    </location>
</feature>
<keyword evidence="9" id="KW-0406">Ion transport</keyword>
<dbReference type="InterPro" id="IPR003975">
    <property type="entry name" value="K_chnl_volt-dep_Kv4"/>
</dbReference>
<dbReference type="GO" id="GO:0051260">
    <property type="term" value="P:protein homooligomerization"/>
    <property type="evidence" value="ECO:0007669"/>
    <property type="project" value="InterPro"/>
</dbReference>
<feature type="coiled-coil region" evidence="12">
    <location>
        <begin position="140"/>
        <end position="167"/>
    </location>
</feature>
<feature type="compositionally biased region" description="Basic and acidic residues" evidence="13">
    <location>
        <begin position="796"/>
        <end position="814"/>
    </location>
</feature>
<feature type="transmembrane region" description="Helical" evidence="14">
    <location>
        <begin position="363"/>
        <end position="384"/>
    </location>
</feature>
<keyword evidence="12" id="KW-0175">Coiled coil</keyword>
<dbReference type="GO" id="GO:0001508">
    <property type="term" value="P:action potential"/>
    <property type="evidence" value="ECO:0007669"/>
    <property type="project" value="TreeGrafter"/>
</dbReference>
<dbReference type="Gene3D" id="1.20.120.350">
    <property type="entry name" value="Voltage-gated potassium channels. Chain C"/>
    <property type="match status" value="1"/>
</dbReference>
<keyword evidence="8 14" id="KW-1133">Transmembrane helix</keyword>
<feature type="region of interest" description="Disordered" evidence="13">
    <location>
        <begin position="776"/>
        <end position="841"/>
    </location>
</feature>
<accession>A0A2S1WM32</accession>
<dbReference type="InterPro" id="IPR028325">
    <property type="entry name" value="VG_K_chnl"/>
</dbReference>
<keyword evidence="5" id="KW-0631">Potassium channel</keyword>
<keyword evidence="4 14" id="KW-0812">Transmembrane</keyword>
<organism evidence="16">
    <name type="scientific">Hirudo verbana</name>
    <dbReference type="NCBI Taxonomy" id="311461"/>
    <lineage>
        <taxon>Eukaryota</taxon>
        <taxon>Metazoa</taxon>
        <taxon>Spiralia</taxon>
        <taxon>Lophotrochozoa</taxon>
        <taxon>Annelida</taxon>
        <taxon>Clitellata</taxon>
        <taxon>Hirudinea</taxon>
        <taxon>Hirudinida</taxon>
        <taxon>Hirudiniformes</taxon>
        <taxon>Hirudinidae</taxon>
        <taxon>Hirudo</taxon>
    </lineage>
</organism>
<evidence type="ECO:0000259" key="15">
    <source>
        <dbReference type="SMART" id="SM00225"/>
    </source>
</evidence>
<dbReference type="FunFam" id="1.10.287.70:FF:000028">
    <property type="entry name" value="potassium voltage-gated channel subfamily D member 3"/>
    <property type="match status" value="1"/>
</dbReference>
<dbReference type="AlphaFoldDB" id="A0A2S1WM32"/>
<dbReference type="InterPro" id="IPR024587">
    <property type="entry name" value="K_chnl_volt-dep_Kv4_C"/>
</dbReference>
<proteinExistence type="evidence at transcript level"/>
<evidence type="ECO:0000256" key="4">
    <source>
        <dbReference type="ARBA" id="ARBA00022692"/>
    </source>
</evidence>
<feature type="transmembrane region" description="Helical" evidence="14">
    <location>
        <begin position="424"/>
        <end position="445"/>
    </location>
</feature>
<dbReference type="Pfam" id="PF11879">
    <property type="entry name" value="DUF3399"/>
    <property type="match status" value="1"/>
</dbReference>
<dbReference type="Pfam" id="PF00520">
    <property type="entry name" value="Ion_trans"/>
    <property type="match status" value="1"/>
</dbReference>
<keyword evidence="3" id="KW-0633">Potassium transport</keyword>
<keyword evidence="6" id="KW-0851">Voltage-gated channel</keyword>
<dbReference type="Pfam" id="PF02214">
    <property type="entry name" value="BTB_2"/>
    <property type="match status" value="1"/>
</dbReference>
<evidence type="ECO:0000256" key="13">
    <source>
        <dbReference type="SAM" id="MobiDB-lite"/>
    </source>
</evidence>
<evidence type="ECO:0000256" key="8">
    <source>
        <dbReference type="ARBA" id="ARBA00022989"/>
    </source>
</evidence>
<evidence type="ECO:0000256" key="9">
    <source>
        <dbReference type="ARBA" id="ARBA00023065"/>
    </source>
</evidence>
<dbReference type="SUPFAM" id="SSF54695">
    <property type="entry name" value="POZ domain"/>
    <property type="match status" value="1"/>
</dbReference>
<name>A0A2S1WM32_9ANNE</name>
<dbReference type="InterPro" id="IPR011333">
    <property type="entry name" value="SKP1/BTB/POZ_sf"/>
</dbReference>
<dbReference type="PANTHER" id="PTHR11537">
    <property type="entry name" value="VOLTAGE-GATED POTASSIUM CHANNEL"/>
    <property type="match status" value="1"/>
</dbReference>
<protein>
    <submittedName>
        <fullName evidence="16">Putative potassium voltage-gated channel Shal subfamily 2</fullName>
    </submittedName>
</protein>
<dbReference type="PRINTS" id="PR01497">
    <property type="entry name" value="SHALCHANNEL"/>
</dbReference>
<feature type="compositionally biased region" description="Low complexity" evidence="13">
    <location>
        <begin position="578"/>
        <end position="593"/>
    </location>
</feature>
<dbReference type="Gene3D" id="3.30.710.10">
    <property type="entry name" value="Potassium Channel Kv1.1, Chain A"/>
    <property type="match status" value="1"/>
</dbReference>
<evidence type="ECO:0000256" key="14">
    <source>
        <dbReference type="SAM" id="Phobius"/>
    </source>
</evidence>
<evidence type="ECO:0000256" key="7">
    <source>
        <dbReference type="ARBA" id="ARBA00022958"/>
    </source>
</evidence>
<dbReference type="SUPFAM" id="SSF81324">
    <property type="entry name" value="Voltage-gated potassium channels"/>
    <property type="match status" value="1"/>
</dbReference>
<feature type="domain" description="BTB" evidence="15">
    <location>
        <begin position="43"/>
        <end position="142"/>
    </location>
</feature>
<dbReference type="PRINTS" id="PR00169">
    <property type="entry name" value="KCHANNEL"/>
</dbReference>
<dbReference type="GO" id="GO:0005250">
    <property type="term" value="F:A-type (transient outward) potassium channel activity"/>
    <property type="evidence" value="ECO:0007669"/>
    <property type="project" value="TreeGrafter"/>
</dbReference>
<feature type="compositionally biased region" description="Polar residues" evidence="13">
    <location>
        <begin position="832"/>
        <end position="841"/>
    </location>
</feature>
<feature type="compositionally biased region" description="Basic residues" evidence="13">
    <location>
        <begin position="781"/>
        <end position="795"/>
    </location>
</feature>
<dbReference type="FunFam" id="3.30.710.10:FF:000004">
    <property type="entry name" value="Potassium voltage-gated channel subfamily D member 3"/>
    <property type="match status" value="1"/>
</dbReference>
<evidence type="ECO:0000256" key="3">
    <source>
        <dbReference type="ARBA" id="ARBA00022538"/>
    </source>
</evidence>
<dbReference type="PRINTS" id="PR01491">
    <property type="entry name" value="KVCHANNEL"/>
</dbReference>
<reference evidence="16" key="1">
    <citation type="submission" date="2018-02" db="EMBL/GenBank/DDBJ databases">
        <title>Hirudo verbana central nervous system transcriptome analysis of ion channel and receptor content.</title>
        <authorList>
            <person name="Northcutt A.J."/>
            <person name="Schulz D.J."/>
            <person name="Mesce K.A."/>
        </authorList>
    </citation>
    <scope>NUCLEOTIDE SEQUENCE</scope>
</reference>
<dbReference type="InterPro" id="IPR021645">
    <property type="entry name" value="Shal-type_N"/>
</dbReference>
<dbReference type="FunFam" id="1.20.120.350:FF:000016">
    <property type="entry name" value="Potassium voltage-gated channel subfamily D member 3"/>
    <property type="match status" value="1"/>
</dbReference>
<sequence>MVSVAAWLPFVRAAAIGWIPIGRKPVPLIPRALTEHQTSGSDQRLRINVSGQIFETWKHTLDRYPDTLLGSDEKDFFYDEDAGEYFFDRDPEMFRRVLAFYRSGNLHWPKDECVAAFDDELAFFGLGQDSIGDCCQEDYRDRKKENLERIAEDMAEAAAEESAAKAQAAEAIGDKLALRERMWRAFENPQASTTALVFYYVTGFFIAVSVLANVVETIPCGGGGSSEVDEFPITSLVSDGTFLRPPPPPTPAAPERTPSCGERFEAELFCLDTACVIIFTTEYLMRLYAAPNRARHLRSVMSVIDAVAILPYYIGLCLPDNKDLGGAFVTLRVFRVFRIFKFSRHSQGLRILGYTLKSCASELGFLLFSLSMAIIIFATIMYYAEKNVSETKFTSIPEAFWYTIVTMTTLGYGDMVPNTVTGKIVGGVCSLSGVLVIALPVPVIVSNFSRIYHQNQRSDKRKAQKKARAIRLQVMRATAVKAFLSSKKKTERMVLELENGTKLEELKNEDLFQIQHHHLLNCLEKATDREFVGTLVFEDSPQRSGLEYQNPHRQTSPLLRVHSPANTLMPIIKKQVIPSSSSSSSSPLSSPSSGANVVGRCCPCVAGDRKPHHTLGLEDTPTASPATGGTSTTARLGSAAGGASPAIAGCNEPEGIYVESTDYERMRLAPSRHINQQRQLGCQSGVLPTFLTSNSLATSSQAFIKRSRSLLNAQNQEEVYELQNDDFDKSTMQQHITSCSAQLVGDSSNNHNNNFSNNKIRRDDLETVVCSDYHLSPANARIHHSSHKSKRHAKRPRDQRQRHQHPRQEQHEQLEQQQQQQFSHGQNFPLKQLSSYDVSRQ</sequence>
<dbReference type="InterPro" id="IPR003131">
    <property type="entry name" value="T1-type_BTB"/>
</dbReference>
<dbReference type="GO" id="GO:0008076">
    <property type="term" value="C:voltage-gated potassium channel complex"/>
    <property type="evidence" value="ECO:0007669"/>
    <property type="project" value="InterPro"/>
</dbReference>
<evidence type="ECO:0000256" key="10">
    <source>
        <dbReference type="ARBA" id="ARBA00023136"/>
    </source>
</evidence>
<dbReference type="SMART" id="SM00225">
    <property type="entry name" value="BTB"/>
    <property type="match status" value="1"/>
</dbReference>
<dbReference type="Gene3D" id="1.10.287.70">
    <property type="match status" value="1"/>
</dbReference>
<keyword evidence="10 14" id="KW-0472">Membrane</keyword>
<dbReference type="InterPro" id="IPR027359">
    <property type="entry name" value="Volt_channel_dom_sf"/>
</dbReference>
<evidence type="ECO:0000256" key="6">
    <source>
        <dbReference type="ARBA" id="ARBA00022882"/>
    </source>
</evidence>
<dbReference type="Pfam" id="PF11601">
    <property type="entry name" value="Shal-type"/>
    <property type="match status" value="1"/>
</dbReference>
<evidence type="ECO:0000256" key="12">
    <source>
        <dbReference type="SAM" id="Coils"/>
    </source>
</evidence>
<feature type="region of interest" description="Disordered" evidence="13">
    <location>
        <begin position="612"/>
        <end position="645"/>
    </location>
</feature>
<evidence type="ECO:0000256" key="2">
    <source>
        <dbReference type="ARBA" id="ARBA00022448"/>
    </source>
</evidence>
<evidence type="ECO:0000256" key="11">
    <source>
        <dbReference type="ARBA" id="ARBA00023303"/>
    </source>
</evidence>
<feature type="region of interest" description="Disordered" evidence="13">
    <location>
        <begin position="576"/>
        <end position="595"/>
    </location>
</feature>
<keyword evidence="11" id="KW-0407">Ion channel</keyword>
<dbReference type="InterPro" id="IPR003968">
    <property type="entry name" value="K_chnl_volt-dep_Kv"/>
</dbReference>
<dbReference type="InterPro" id="IPR005821">
    <property type="entry name" value="Ion_trans_dom"/>
</dbReference>
<keyword evidence="7" id="KW-0630">Potassium</keyword>
<comment type="subcellular location">
    <subcellularLocation>
        <location evidence="1">Membrane</location>
        <topology evidence="1">Multi-pass membrane protein</topology>
    </subcellularLocation>
</comment>
<dbReference type="InterPro" id="IPR000210">
    <property type="entry name" value="BTB/POZ_dom"/>
</dbReference>
<dbReference type="EMBL" id="MG973381">
    <property type="protein sequence ID" value="AWJ68234.1"/>
    <property type="molecule type" value="mRNA"/>
</dbReference>
<keyword evidence="2" id="KW-0813">Transport</keyword>
<feature type="compositionally biased region" description="Low complexity" evidence="13">
    <location>
        <begin position="620"/>
        <end position="645"/>
    </location>
</feature>
<evidence type="ECO:0000256" key="5">
    <source>
        <dbReference type="ARBA" id="ARBA00022826"/>
    </source>
</evidence>
<evidence type="ECO:0000313" key="16">
    <source>
        <dbReference type="EMBL" id="AWJ68234.1"/>
    </source>
</evidence>
<evidence type="ECO:0000256" key="1">
    <source>
        <dbReference type="ARBA" id="ARBA00004141"/>
    </source>
</evidence>
<dbReference type="PANTHER" id="PTHR11537:SF105">
    <property type="entry name" value="POTASSIUM VOLTAGE-GATED CHANNEL PROTEIN SHAL"/>
    <property type="match status" value="1"/>
</dbReference>